<organism evidence="7 8">
    <name type="scientific">Polarella glacialis</name>
    <name type="common">Dinoflagellate</name>
    <dbReference type="NCBI Taxonomy" id="89957"/>
    <lineage>
        <taxon>Eukaryota</taxon>
        <taxon>Sar</taxon>
        <taxon>Alveolata</taxon>
        <taxon>Dinophyceae</taxon>
        <taxon>Suessiales</taxon>
        <taxon>Suessiaceae</taxon>
        <taxon>Polarella</taxon>
    </lineage>
</organism>
<evidence type="ECO:0000256" key="2">
    <source>
        <dbReference type="ARBA" id="ARBA00022723"/>
    </source>
</evidence>
<dbReference type="InterPro" id="IPR011992">
    <property type="entry name" value="EF-hand-dom_pair"/>
</dbReference>
<comment type="caution">
    <text evidence="7">The sequence shown here is derived from an EMBL/GenBank/DDBJ whole genome shotgun (WGS) entry which is preliminary data.</text>
</comment>
<dbReference type="InterPro" id="IPR050230">
    <property type="entry name" value="CALM/Myosin/TropC-like"/>
</dbReference>
<evidence type="ECO:0000259" key="6">
    <source>
        <dbReference type="PROSITE" id="PS50222"/>
    </source>
</evidence>
<dbReference type="GO" id="GO:0016460">
    <property type="term" value="C:myosin II complex"/>
    <property type="evidence" value="ECO:0007669"/>
    <property type="project" value="TreeGrafter"/>
</dbReference>
<gene>
    <name evidence="7" type="ORF">PGLA2088_LOCUS6337</name>
</gene>
<feature type="non-terminal residue" evidence="7">
    <location>
        <position position="1"/>
    </location>
</feature>
<name>A0A813ICJ4_POLGL</name>
<proteinExistence type="predicted"/>
<dbReference type="GO" id="GO:0005509">
    <property type="term" value="F:calcium ion binding"/>
    <property type="evidence" value="ECO:0007669"/>
    <property type="project" value="InterPro"/>
</dbReference>
<keyword evidence="3" id="KW-0677">Repeat</keyword>
<keyword evidence="4" id="KW-0106">Calcium</keyword>
<feature type="non-terminal residue" evidence="7">
    <location>
        <position position="356"/>
    </location>
</feature>
<dbReference type="InterPro" id="IPR002048">
    <property type="entry name" value="EF_hand_dom"/>
</dbReference>
<dbReference type="SMART" id="SM00054">
    <property type="entry name" value="EFh"/>
    <property type="match status" value="4"/>
</dbReference>
<evidence type="ECO:0000256" key="5">
    <source>
        <dbReference type="ARBA" id="ARBA00022990"/>
    </source>
</evidence>
<dbReference type="PANTHER" id="PTHR23048">
    <property type="entry name" value="MYOSIN LIGHT CHAIN 1, 3"/>
    <property type="match status" value="1"/>
</dbReference>
<keyword evidence="5" id="KW-0007">Acetylation</keyword>
<dbReference type="SUPFAM" id="SSF47473">
    <property type="entry name" value="EF-hand"/>
    <property type="match status" value="3"/>
</dbReference>
<protein>
    <recommendedName>
        <fullName evidence="1">Calmodulin</fullName>
    </recommendedName>
</protein>
<evidence type="ECO:0000256" key="3">
    <source>
        <dbReference type="ARBA" id="ARBA00022737"/>
    </source>
</evidence>
<dbReference type="PANTHER" id="PTHR23048:SF0">
    <property type="entry name" value="CALMODULIN LIKE 3"/>
    <property type="match status" value="1"/>
</dbReference>
<dbReference type="EMBL" id="CAJNNW010006274">
    <property type="protein sequence ID" value="CAE8648171.1"/>
    <property type="molecule type" value="Genomic_DNA"/>
</dbReference>
<dbReference type="Proteomes" id="UP000626109">
    <property type="component" value="Unassembled WGS sequence"/>
</dbReference>
<evidence type="ECO:0000256" key="4">
    <source>
        <dbReference type="ARBA" id="ARBA00022837"/>
    </source>
</evidence>
<evidence type="ECO:0000256" key="1">
    <source>
        <dbReference type="ARBA" id="ARBA00020786"/>
    </source>
</evidence>
<dbReference type="Pfam" id="PF13405">
    <property type="entry name" value="EF-hand_6"/>
    <property type="match status" value="1"/>
</dbReference>
<dbReference type="PROSITE" id="PS50222">
    <property type="entry name" value="EF_HAND_2"/>
    <property type="match status" value="3"/>
</dbReference>
<dbReference type="AlphaFoldDB" id="A0A813ICJ4"/>
<feature type="domain" description="EF-hand" evidence="6">
    <location>
        <begin position="233"/>
        <end position="268"/>
    </location>
</feature>
<feature type="domain" description="EF-hand" evidence="6">
    <location>
        <begin position="163"/>
        <end position="198"/>
    </location>
</feature>
<reference evidence="7" key="1">
    <citation type="submission" date="2021-02" db="EMBL/GenBank/DDBJ databases">
        <authorList>
            <person name="Dougan E. K."/>
            <person name="Rhodes N."/>
            <person name="Thang M."/>
            <person name="Chan C."/>
        </authorList>
    </citation>
    <scope>NUCLEOTIDE SEQUENCE</scope>
</reference>
<evidence type="ECO:0000313" key="7">
    <source>
        <dbReference type="EMBL" id="CAE8648171.1"/>
    </source>
</evidence>
<dbReference type="Pfam" id="PF13499">
    <property type="entry name" value="EF-hand_7"/>
    <property type="match status" value="1"/>
</dbReference>
<accession>A0A813ICJ4</accession>
<keyword evidence="2" id="KW-0479">Metal-binding</keyword>
<evidence type="ECO:0000313" key="8">
    <source>
        <dbReference type="Proteomes" id="UP000626109"/>
    </source>
</evidence>
<sequence length="356" mass="40757">AKIASQPSNLQTPKDALRVRLTEVFLRLQEDLELHRDKLPRALDLAGFSTGESRDLIFPCFDEHFSYSSLDQEEFFKFVKEFTILDLKRQAELFEKFDADGSGRIDPDELADLLKSVGVCPLAHVVKGLVLEVGDGEMVTSLGPAEFQKVLKILRERDGFTLQEVHDLTALFERCDYDGNGRLDNREIGRVLHSLGYSPDHKFDEVLAETDFDHSGTLSKKDFMFFMRRIREREIAFIQKFFNVHDTDGRLGLSFEELEEMLMSLGHLPDRVAMQQTLAQLDLADLDRDFNFSEVWCFIELFRKQEGLPVEDMTEAEDAFQKYAGNPIASTDLMARVLRSLGYHVSFHDAQRAAAM</sequence>
<dbReference type="PROSITE" id="PS00018">
    <property type="entry name" value="EF_HAND_1"/>
    <property type="match status" value="2"/>
</dbReference>
<dbReference type="InterPro" id="IPR018247">
    <property type="entry name" value="EF_Hand_1_Ca_BS"/>
</dbReference>
<dbReference type="Gene3D" id="1.10.238.10">
    <property type="entry name" value="EF-hand"/>
    <property type="match status" value="3"/>
</dbReference>
<feature type="domain" description="EF-hand" evidence="6">
    <location>
        <begin position="85"/>
        <end position="120"/>
    </location>
</feature>